<feature type="domain" description="SHOCT" evidence="2">
    <location>
        <begin position="63"/>
        <end position="90"/>
    </location>
</feature>
<feature type="transmembrane region" description="Helical" evidence="1">
    <location>
        <begin position="20"/>
        <end position="41"/>
    </location>
</feature>
<dbReference type="KEGG" id="cex:CSE_01930"/>
<protein>
    <recommendedName>
        <fullName evidence="2">SHOCT domain-containing protein</fullName>
    </recommendedName>
</protein>
<keyword evidence="1" id="KW-0812">Transmembrane</keyword>
<dbReference type="RefSeq" id="WP_014452726.1">
    <property type="nucleotide sequence ID" value="NC_017096.1"/>
</dbReference>
<evidence type="ECO:0000313" key="3">
    <source>
        <dbReference type="EMBL" id="BAL80319.1"/>
    </source>
</evidence>
<dbReference type="EMBL" id="AP012051">
    <property type="protein sequence ID" value="BAL80319.1"/>
    <property type="molecule type" value="Genomic_DNA"/>
</dbReference>
<proteinExistence type="predicted"/>
<dbReference type="InterPro" id="IPR018649">
    <property type="entry name" value="SHOCT"/>
</dbReference>
<keyword evidence="1" id="KW-0472">Membrane</keyword>
<organism evidence="3 4">
    <name type="scientific">Caldisericum exile (strain DSM 21853 / NBRC 104410 / AZM16c01)</name>
    <dbReference type="NCBI Taxonomy" id="511051"/>
    <lineage>
        <taxon>Bacteria</taxon>
        <taxon>Pseudomonadati</taxon>
        <taxon>Caldisericota/Cryosericota group</taxon>
        <taxon>Caldisericota</taxon>
        <taxon>Caldisericia</taxon>
        <taxon>Caldisericales</taxon>
        <taxon>Caldisericaceae</taxon>
        <taxon>Caldisericum</taxon>
    </lineage>
</organism>
<evidence type="ECO:0000313" key="4">
    <source>
        <dbReference type="Proteomes" id="UP000004793"/>
    </source>
</evidence>
<dbReference type="Proteomes" id="UP000004793">
    <property type="component" value="Chromosome"/>
</dbReference>
<name>A0A7U6GDD8_CALEA</name>
<sequence length="91" mass="10786">MMHWFLFRAPFFGACGFFPGFGMFLMLLFWVLIVILIAFGVKEILHGFGHRDSHLYSHQHEDEALKILKQLYAEGKLTDEEFEKKKRHLLD</sequence>
<evidence type="ECO:0000259" key="2">
    <source>
        <dbReference type="Pfam" id="PF09851"/>
    </source>
</evidence>
<keyword evidence="4" id="KW-1185">Reference proteome</keyword>
<dbReference type="AlphaFoldDB" id="A0A7U6GDD8"/>
<reference evidence="3 4" key="1">
    <citation type="submission" date="2011-01" db="EMBL/GenBank/DDBJ databases">
        <title>Whole genome sequence of Caldisericum exile AZM16c01.</title>
        <authorList>
            <person name="Narita-Yamada S."/>
            <person name="Kawakoshi A."/>
            <person name="Nakamura S."/>
            <person name="Sasagawa M."/>
            <person name="Fukada J."/>
            <person name="Sekine M."/>
            <person name="Kato Y."/>
            <person name="Fukai R."/>
            <person name="Sasaki K."/>
            <person name="Hanamaki A."/>
            <person name="Narita H."/>
            <person name="Konno Y."/>
            <person name="Mori K."/>
            <person name="Yamazaki S."/>
            <person name="Suzuki K."/>
            <person name="Fujita N."/>
        </authorList>
    </citation>
    <scope>NUCLEOTIDE SEQUENCE [LARGE SCALE GENOMIC DNA]</scope>
    <source>
        <strain evidence="4">DSM 21853 / NBRC 104410 / AZM16c01</strain>
    </source>
</reference>
<evidence type="ECO:0000256" key="1">
    <source>
        <dbReference type="SAM" id="Phobius"/>
    </source>
</evidence>
<keyword evidence="1" id="KW-1133">Transmembrane helix</keyword>
<dbReference type="Pfam" id="PF09851">
    <property type="entry name" value="SHOCT"/>
    <property type="match status" value="1"/>
</dbReference>
<dbReference type="OrthoDB" id="1123500at2"/>
<gene>
    <name evidence="3" type="ordered locus">CSE_01930</name>
</gene>
<accession>A0A7U6GDD8</accession>